<evidence type="ECO:0000313" key="6">
    <source>
        <dbReference type="Proteomes" id="UP000075398"/>
    </source>
</evidence>
<dbReference type="PANTHER" id="PTHR30231:SF4">
    <property type="entry name" value="PROTEIN NEN2"/>
    <property type="match status" value="1"/>
</dbReference>
<dbReference type="InterPro" id="IPR013520">
    <property type="entry name" value="Ribonucl_H"/>
</dbReference>
<evidence type="ECO:0000256" key="2">
    <source>
        <dbReference type="ARBA" id="ARBA00022801"/>
    </source>
</evidence>
<feature type="domain" description="Exonuclease" evidence="4">
    <location>
        <begin position="2"/>
        <end position="191"/>
    </location>
</feature>
<keyword evidence="1" id="KW-0540">Nuclease</keyword>
<gene>
    <name evidence="5" type="ORF">AMQ22_00436</name>
</gene>
<evidence type="ECO:0000256" key="1">
    <source>
        <dbReference type="ARBA" id="ARBA00022722"/>
    </source>
</evidence>
<dbReference type="Proteomes" id="UP000075398">
    <property type="component" value="Unassembled WGS sequence"/>
</dbReference>
<keyword evidence="3" id="KW-0269">Exonuclease</keyword>
<proteinExistence type="predicted"/>
<dbReference type="InterPro" id="IPR012337">
    <property type="entry name" value="RNaseH-like_sf"/>
</dbReference>
<dbReference type="Pfam" id="PF00929">
    <property type="entry name" value="RNase_T"/>
    <property type="match status" value="1"/>
</dbReference>
<keyword evidence="2" id="KW-0378">Hydrolase</keyword>
<evidence type="ECO:0000256" key="3">
    <source>
        <dbReference type="ARBA" id="ARBA00022839"/>
    </source>
</evidence>
<organism evidence="5 6">
    <name type="scientific">Candidatus Methanofastidiosum methylothiophilum</name>
    <dbReference type="NCBI Taxonomy" id="1705564"/>
    <lineage>
        <taxon>Archaea</taxon>
        <taxon>Methanobacteriati</taxon>
        <taxon>Methanobacteriota</taxon>
        <taxon>Stenosarchaea group</taxon>
        <taxon>Candidatus Methanofastidiosia</taxon>
        <taxon>Candidatus Methanofastidiosales</taxon>
        <taxon>Candidatus Methanofastidiosaceae</taxon>
        <taxon>Candidatus Methanofastidiosum</taxon>
    </lineage>
</organism>
<reference evidence="5 6" key="1">
    <citation type="journal article" date="2016" name="ISME J.">
        <title>Chasing the elusive Euryarchaeota class WSA2: genomes reveal a uniquely fastidious methyl-reducing methanogen.</title>
        <authorList>
            <person name="Nobu M.K."/>
            <person name="Narihiro T."/>
            <person name="Kuroda K."/>
            <person name="Mei R."/>
            <person name="Liu W.T."/>
        </authorList>
    </citation>
    <scope>NUCLEOTIDE SEQUENCE [LARGE SCALE GENOMIC DNA]</scope>
    <source>
        <strain evidence="5">U1lsi0528_Bin055</strain>
    </source>
</reference>
<comment type="caution">
    <text evidence="5">The sequence shown here is derived from an EMBL/GenBank/DDBJ whole genome shotgun (WGS) entry which is preliminary data.</text>
</comment>
<dbReference type="SMART" id="SM00479">
    <property type="entry name" value="EXOIII"/>
    <property type="match status" value="1"/>
</dbReference>
<name>A0A150J7C0_9EURY</name>
<dbReference type="GO" id="GO:0003676">
    <property type="term" value="F:nucleic acid binding"/>
    <property type="evidence" value="ECO:0007669"/>
    <property type="project" value="InterPro"/>
</dbReference>
<evidence type="ECO:0000313" key="5">
    <source>
        <dbReference type="EMBL" id="KYC53129.1"/>
    </source>
</evidence>
<sequence length="191" mass="22511">MTYLFIDTETTGLPRRRYAPYTDTTNWPRIVQIAWIYSDNDGEILSSEEYIIKPEGFIIPFDAQNIHGISNERAQREGKELVYVLNRFSEFLNRSSCLVAHNLDFDFNVIGAEFVRKGINNQLSSINRFCTMQGTTEYCQIPGGQYEFKWPSLFELYYTLFNESFEERHDALYDVKICKQCFFELKRRGII</sequence>
<protein>
    <submittedName>
        <fullName evidence="5">DNA polymerase III subunit epsilon</fullName>
    </submittedName>
</protein>
<dbReference type="InterPro" id="IPR036397">
    <property type="entry name" value="RNaseH_sf"/>
</dbReference>
<dbReference type="EMBL" id="LNGC01000010">
    <property type="protein sequence ID" value="KYC53129.1"/>
    <property type="molecule type" value="Genomic_DNA"/>
</dbReference>
<dbReference type="PANTHER" id="PTHR30231">
    <property type="entry name" value="DNA POLYMERASE III SUBUNIT EPSILON"/>
    <property type="match status" value="1"/>
</dbReference>
<accession>A0A150J7C0</accession>
<dbReference type="CDD" id="cd06127">
    <property type="entry name" value="DEDDh"/>
    <property type="match status" value="1"/>
</dbReference>
<dbReference type="SUPFAM" id="SSF53098">
    <property type="entry name" value="Ribonuclease H-like"/>
    <property type="match status" value="1"/>
</dbReference>
<dbReference type="AlphaFoldDB" id="A0A150J7C0"/>
<dbReference type="GO" id="GO:0008408">
    <property type="term" value="F:3'-5' exonuclease activity"/>
    <property type="evidence" value="ECO:0007669"/>
    <property type="project" value="TreeGrafter"/>
</dbReference>
<dbReference type="Gene3D" id="3.30.420.10">
    <property type="entry name" value="Ribonuclease H-like superfamily/Ribonuclease H"/>
    <property type="match status" value="1"/>
</dbReference>
<evidence type="ECO:0000259" key="4">
    <source>
        <dbReference type="SMART" id="SM00479"/>
    </source>
</evidence>